<gene>
    <name evidence="1" type="ORF">J2S64_004043</name>
</gene>
<reference evidence="1 2" key="1">
    <citation type="submission" date="2023-07" db="EMBL/GenBank/DDBJ databases">
        <title>Sequencing the genomes of 1000 actinobacteria strains.</title>
        <authorList>
            <person name="Klenk H.-P."/>
        </authorList>
    </citation>
    <scope>NUCLEOTIDE SEQUENCE [LARGE SCALE GENOMIC DNA]</scope>
    <source>
        <strain evidence="1 2">DSM 20167</strain>
    </source>
</reference>
<evidence type="ECO:0000313" key="1">
    <source>
        <dbReference type="EMBL" id="MDR7360352.1"/>
    </source>
</evidence>
<sequence length="474" mass="49590">MTRTAIVVGAGPNGLAAAARLAEHGVQVTVYEQAGKVGGAARSADTLGPGTTVDLGAAAHPFGVGSPAFLHLGLERHGLRWLRHRYPMAHPLDNGRSAVLHPDLETTAAELGVDAAAWRTLHRAVAGHPLESLENATGPLLRIPPHPLLMAGFGARALWPADGLARLAFRTEAARALFAGSAAHSMLPLNHVFTSGFAVLFGGLGQSLGWPVARGGTNAIIHALVQQLALDNVVIHTNSPVGDLRELPASDAVLLDLTPRQVLELAGTGIGGRYASHLRRWKYGPGAFKVDYLLDGPVPWRDERTSHAGTVHVGGSLADVIQAERDVGRGKVPARPFVMLAQPSAADESRAPAGQQVIWSYAHVPNGCDADVGPLVDRQIERFAPGFGDRVIGRVETPPRALEDWNPNLVGGDIGGGSLRGTQQVLRPAPTLRPYHTGAPGLYICSSSTPPGGGVHGMAGWHAADAVLRDLGIG</sequence>
<dbReference type="SUPFAM" id="SSF51905">
    <property type="entry name" value="FAD/NAD(P)-binding domain"/>
    <property type="match status" value="1"/>
</dbReference>
<dbReference type="PANTHER" id="PTHR10668">
    <property type="entry name" value="PHYTOENE DEHYDROGENASE"/>
    <property type="match status" value="1"/>
</dbReference>
<dbReference type="RefSeq" id="WP_310293187.1">
    <property type="nucleotide sequence ID" value="NZ_BAAAWO010000001.1"/>
</dbReference>
<comment type="caution">
    <text evidence="1">The sequence shown here is derived from an EMBL/GenBank/DDBJ whole genome shotgun (WGS) entry which is preliminary data.</text>
</comment>
<dbReference type="Pfam" id="PF13450">
    <property type="entry name" value="NAD_binding_8"/>
    <property type="match status" value="1"/>
</dbReference>
<proteinExistence type="predicted"/>
<dbReference type="Gene3D" id="3.50.50.60">
    <property type="entry name" value="FAD/NAD(P)-binding domain"/>
    <property type="match status" value="1"/>
</dbReference>
<protein>
    <submittedName>
        <fullName evidence="1">Phytoene dehydrogenase-like protein</fullName>
    </submittedName>
</protein>
<organism evidence="1 2">
    <name type="scientific">Paeniglutamicibacter sulfureus</name>
    <dbReference type="NCBI Taxonomy" id="43666"/>
    <lineage>
        <taxon>Bacteria</taxon>
        <taxon>Bacillati</taxon>
        <taxon>Actinomycetota</taxon>
        <taxon>Actinomycetes</taxon>
        <taxon>Micrococcales</taxon>
        <taxon>Micrococcaceae</taxon>
        <taxon>Paeniglutamicibacter</taxon>
    </lineage>
</organism>
<dbReference type="PRINTS" id="PR00419">
    <property type="entry name" value="ADXRDTASE"/>
</dbReference>
<keyword evidence="2" id="KW-1185">Reference proteome</keyword>
<evidence type="ECO:0000313" key="2">
    <source>
        <dbReference type="Proteomes" id="UP001183817"/>
    </source>
</evidence>
<dbReference type="PANTHER" id="PTHR10668:SF105">
    <property type="entry name" value="DEHYDROGENASE-RELATED"/>
    <property type="match status" value="1"/>
</dbReference>
<accession>A0ABU2BNW5</accession>
<name>A0ABU2BNW5_9MICC</name>
<dbReference type="Proteomes" id="UP001183817">
    <property type="component" value="Unassembled WGS sequence"/>
</dbReference>
<dbReference type="InterPro" id="IPR036188">
    <property type="entry name" value="FAD/NAD-bd_sf"/>
</dbReference>
<dbReference type="EMBL" id="JAVDYI010000001">
    <property type="protein sequence ID" value="MDR7360352.1"/>
    <property type="molecule type" value="Genomic_DNA"/>
</dbReference>